<reference evidence="5" key="1">
    <citation type="submission" date="2021-02" db="EMBL/GenBank/DDBJ databases">
        <authorList>
            <person name="Nowell W R."/>
        </authorList>
    </citation>
    <scope>NUCLEOTIDE SEQUENCE</scope>
</reference>
<proteinExistence type="inferred from homology"/>
<dbReference type="PROSITE" id="PS00411">
    <property type="entry name" value="KINESIN_MOTOR_1"/>
    <property type="match status" value="1"/>
</dbReference>
<evidence type="ECO:0000256" key="2">
    <source>
        <dbReference type="ARBA" id="ARBA00022840"/>
    </source>
</evidence>
<comment type="caution">
    <text evidence="3">Lacks conserved residue(s) required for the propagation of feature annotation.</text>
</comment>
<keyword evidence="2" id="KW-0067">ATP-binding</keyword>
<feature type="domain" description="Kinesin motor" evidence="4">
    <location>
        <begin position="1"/>
        <end position="56"/>
    </location>
</feature>
<dbReference type="PANTHER" id="PTHR47117">
    <property type="entry name" value="STAR-RELATED LIPID TRANSFER PROTEIN 9"/>
    <property type="match status" value="1"/>
</dbReference>
<dbReference type="Proteomes" id="UP000676336">
    <property type="component" value="Unassembled WGS sequence"/>
</dbReference>
<evidence type="ECO:0000259" key="4">
    <source>
        <dbReference type="PROSITE" id="PS50067"/>
    </source>
</evidence>
<protein>
    <recommendedName>
        <fullName evidence="4">Kinesin motor domain-containing protein</fullName>
    </recommendedName>
</protein>
<accession>A0A8S3A2W3</accession>
<dbReference type="GO" id="GO:0008017">
    <property type="term" value="F:microtubule binding"/>
    <property type="evidence" value="ECO:0007669"/>
    <property type="project" value="InterPro"/>
</dbReference>
<dbReference type="Gene3D" id="3.40.850.10">
    <property type="entry name" value="Kinesin motor domain"/>
    <property type="match status" value="1"/>
</dbReference>
<organism evidence="5 7">
    <name type="scientific">Rotaria magnacalcarata</name>
    <dbReference type="NCBI Taxonomy" id="392030"/>
    <lineage>
        <taxon>Eukaryota</taxon>
        <taxon>Metazoa</taxon>
        <taxon>Spiralia</taxon>
        <taxon>Gnathifera</taxon>
        <taxon>Rotifera</taxon>
        <taxon>Eurotatoria</taxon>
        <taxon>Bdelloidea</taxon>
        <taxon>Philodinida</taxon>
        <taxon>Philodinidae</taxon>
        <taxon>Rotaria</taxon>
    </lineage>
</organism>
<dbReference type="InterPro" id="IPR001752">
    <property type="entry name" value="Kinesin_motor_dom"/>
</dbReference>
<feature type="non-terminal residue" evidence="5">
    <location>
        <position position="56"/>
    </location>
</feature>
<comment type="similarity">
    <text evidence="3">Belongs to the TRAFAC class myosin-kinesin ATPase superfamily. Kinesin family.</text>
</comment>
<evidence type="ECO:0000256" key="1">
    <source>
        <dbReference type="ARBA" id="ARBA00022741"/>
    </source>
</evidence>
<dbReference type="InterPro" id="IPR019821">
    <property type="entry name" value="Kinesin_motor_CS"/>
</dbReference>
<name>A0A8S3A2W3_9BILA</name>
<dbReference type="InterPro" id="IPR027417">
    <property type="entry name" value="P-loop_NTPase"/>
</dbReference>
<keyword evidence="1" id="KW-0547">Nucleotide-binding</keyword>
<dbReference type="GO" id="GO:0003777">
    <property type="term" value="F:microtubule motor activity"/>
    <property type="evidence" value="ECO:0007669"/>
    <property type="project" value="InterPro"/>
</dbReference>
<evidence type="ECO:0000313" key="7">
    <source>
        <dbReference type="Proteomes" id="UP000676336"/>
    </source>
</evidence>
<sequence length="56" mass="6011">MNNESSRSHAVFTLKLTQTLSTDASETQSVKVSKISLVDLAGSERVSKSGVQVEQT</sequence>
<dbReference type="EMBL" id="CAJOBI010124912">
    <property type="protein sequence ID" value="CAF4696445.1"/>
    <property type="molecule type" value="Genomic_DNA"/>
</dbReference>
<dbReference type="Pfam" id="PF00225">
    <property type="entry name" value="Kinesin"/>
    <property type="match status" value="1"/>
</dbReference>
<dbReference type="GO" id="GO:0005524">
    <property type="term" value="F:ATP binding"/>
    <property type="evidence" value="ECO:0007669"/>
    <property type="project" value="UniProtKB-KW"/>
</dbReference>
<dbReference type="PROSITE" id="PS50067">
    <property type="entry name" value="KINESIN_MOTOR_2"/>
    <property type="match status" value="1"/>
</dbReference>
<evidence type="ECO:0000313" key="6">
    <source>
        <dbReference type="EMBL" id="CAF4983979.1"/>
    </source>
</evidence>
<comment type="caution">
    <text evidence="5">The sequence shown here is derived from an EMBL/GenBank/DDBJ whole genome shotgun (WGS) entry which is preliminary data.</text>
</comment>
<gene>
    <name evidence="5" type="ORF">SMN809_LOCUS42874</name>
    <name evidence="6" type="ORF">SMN809_LOCUS55882</name>
</gene>
<evidence type="ECO:0000256" key="3">
    <source>
        <dbReference type="PROSITE-ProRule" id="PRU00283"/>
    </source>
</evidence>
<dbReference type="InterPro" id="IPR036961">
    <property type="entry name" value="Kinesin_motor_dom_sf"/>
</dbReference>
<dbReference type="AlphaFoldDB" id="A0A8S3A2W3"/>
<evidence type="ECO:0000313" key="5">
    <source>
        <dbReference type="EMBL" id="CAF4696445.1"/>
    </source>
</evidence>
<dbReference type="GO" id="GO:0007018">
    <property type="term" value="P:microtubule-based movement"/>
    <property type="evidence" value="ECO:0007669"/>
    <property type="project" value="InterPro"/>
</dbReference>
<dbReference type="SUPFAM" id="SSF52540">
    <property type="entry name" value="P-loop containing nucleoside triphosphate hydrolases"/>
    <property type="match status" value="1"/>
</dbReference>
<dbReference type="EMBL" id="CAJOBI010198543">
    <property type="protein sequence ID" value="CAF4983979.1"/>
    <property type="molecule type" value="Genomic_DNA"/>
</dbReference>